<dbReference type="AlphaFoldDB" id="A0A1L3FDR3"/>
<accession>A0A1L3FDR3</accession>
<gene>
    <name evidence="1" type="ORF">BKD09_24050</name>
</gene>
<evidence type="ECO:0000313" key="1">
    <source>
        <dbReference type="EMBL" id="APG11411.1"/>
    </source>
</evidence>
<reference evidence="1 2" key="1">
    <citation type="submission" date="2016-11" db="EMBL/GenBank/DDBJ databases">
        <title>Complete Genome Sequence of Bradyrhizobium sp. strain J5, an isolated from soybean nodule in Hokkaido.</title>
        <authorList>
            <person name="Kanehara K."/>
        </authorList>
    </citation>
    <scope>NUCLEOTIDE SEQUENCE [LARGE SCALE GENOMIC DNA]</scope>
    <source>
        <strain evidence="1 2">J5</strain>
    </source>
</reference>
<dbReference type="Proteomes" id="UP000181962">
    <property type="component" value="Chromosome"/>
</dbReference>
<sequence length="67" mass="7587">MRTTMSEQTSDHFTERAVFKCSPELLDVIDRSAAASFTTRSNFLRDTVVERLRREGVIPSPRAKEAA</sequence>
<organism evidence="1 2">
    <name type="scientific">Bradyrhizobium japonicum</name>
    <dbReference type="NCBI Taxonomy" id="375"/>
    <lineage>
        <taxon>Bacteria</taxon>
        <taxon>Pseudomonadati</taxon>
        <taxon>Pseudomonadota</taxon>
        <taxon>Alphaproteobacteria</taxon>
        <taxon>Hyphomicrobiales</taxon>
        <taxon>Nitrobacteraceae</taxon>
        <taxon>Bradyrhizobium</taxon>
    </lineage>
</organism>
<evidence type="ECO:0000313" key="2">
    <source>
        <dbReference type="Proteomes" id="UP000181962"/>
    </source>
</evidence>
<protein>
    <recommendedName>
        <fullName evidence="3">Ribbon-helix-helix protein CopG domain-containing protein</fullName>
    </recommendedName>
</protein>
<dbReference type="EMBL" id="CP017637">
    <property type="protein sequence ID" value="APG11411.1"/>
    <property type="molecule type" value="Genomic_DNA"/>
</dbReference>
<evidence type="ECO:0008006" key="3">
    <source>
        <dbReference type="Google" id="ProtNLM"/>
    </source>
</evidence>
<name>A0A1L3FDR3_BRAJP</name>
<proteinExistence type="predicted"/>